<name>A0A4R5PH51_9HYPH</name>
<evidence type="ECO:0000256" key="1">
    <source>
        <dbReference type="SAM" id="MobiDB-lite"/>
    </source>
</evidence>
<dbReference type="Proteomes" id="UP000295131">
    <property type="component" value="Unassembled WGS sequence"/>
</dbReference>
<proteinExistence type="predicted"/>
<gene>
    <name evidence="2" type="ORF">E2A64_16240</name>
</gene>
<keyword evidence="3" id="KW-1185">Reference proteome</keyword>
<evidence type="ECO:0000313" key="2">
    <source>
        <dbReference type="EMBL" id="TDH34226.1"/>
    </source>
</evidence>
<dbReference type="OrthoDB" id="9800302at2"/>
<dbReference type="RefSeq" id="WP_133285572.1">
    <property type="nucleotide sequence ID" value="NZ_SMSI01000004.1"/>
</dbReference>
<accession>A0A4R5PH51</accession>
<protein>
    <submittedName>
        <fullName evidence="2">Uncharacterized protein</fullName>
    </submittedName>
</protein>
<dbReference type="AlphaFoldDB" id="A0A4R5PH51"/>
<organism evidence="2 3">
    <name type="scientific">Pseudohoeflea suaedae</name>
    <dbReference type="NCBI Taxonomy" id="877384"/>
    <lineage>
        <taxon>Bacteria</taxon>
        <taxon>Pseudomonadati</taxon>
        <taxon>Pseudomonadota</taxon>
        <taxon>Alphaproteobacteria</taxon>
        <taxon>Hyphomicrobiales</taxon>
        <taxon>Rhizobiaceae</taxon>
        <taxon>Pseudohoeflea</taxon>
    </lineage>
</organism>
<dbReference type="Gene3D" id="3.30.60.30">
    <property type="match status" value="1"/>
</dbReference>
<comment type="caution">
    <text evidence="2">The sequence shown here is derived from an EMBL/GenBank/DDBJ whole genome shotgun (WGS) entry which is preliminary data.</text>
</comment>
<feature type="region of interest" description="Disordered" evidence="1">
    <location>
        <begin position="49"/>
        <end position="88"/>
    </location>
</feature>
<reference evidence="2 3" key="1">
    <citation type="journal article" date="2013" name="Int. J. Syst. Evol. Microbiol.">
        <title>Hoeflea suaedae sp. nov., an endophytic bacterium isolated from the root of the halophyte Suaeda maritima.</title>
        <authorList>
            <person name="Chung E.J."/>
            <person name="Park J.A."/>
            <person name="Pramanik P."/>
            <person name="Bibi F."/>
            <person name="Jeon C.O."/>
            <person name="Chung Y.R."/>
        </authorList>
    </citation>
    <scope>NUCLEOTIDE SEQUENCE [LARGE SCALE GENOMIC DNA]</scope>
    <source>
        <strain evidence="2 3">YC6898</strain>
    </source>
</reference>
<evidence type="ECO:0000313" key="3">
    <source>
        <dbReference type="Proteomes" id="UP000295131"/>
    </source>
</evidence>
<dbReference type="EMBL" id="SMSI01000004">
    <property type="protein sequence ID" value="TDH34226.1"/>
    <property type="molecule type" value="Genomic_DNA"/>
</dbReference>
<sequence>MSYERKPLSFCPVLPLLIAGAAVVTLTFAVSAMAQGGLPSNSYTTPGLPAYRLPSNTPQPDFRPSDLQTEKYTPHLQPSAPSGVRVPKRPALPEFGAAGCPKIFTPVCGRIGNSARTFTNSCTLQASGAVPVPASQCRGG</sequence>